<reference evidence="1 2" key="1">
    <citation type="journal article" date="2018" name="Front. Plant Sci.">
        <title>Red Clover (Trifolium pratense) and Zigzag Clover (T. medium) - A Picture of Genomic Similarities and Differences.</title>
        <authorList>
            <person name="Dluhosova J."/>
            <person name="Istvanek J."/>
            <person name="Nedelnik J."/>
            <person name="Repkova J."/>
        </authorList>
    </citation>
    <scope>NUCLEOTIDE SEQUENCE [LARGE SCALE GENOMIC DNA]</scope>
    <source>
        <strain evidence="2">cv. 10/8</strain>
        <tissue evidence="1">Leaf</tissue>
    </source>
</reference>
<dbReference type="Proteomes" id="UP000265520">
    <property type="component" value="Unassembled WGS sequence"/>
</dbReference>
<protein>
    <submittedName>
        <fullName evidence="1">Uncharacterized protein</fullName>
    </submittedName>
</protein>
<evidence type="ECO:0000313" key="1">
    <source>
        <dbReference type="EMBL" id="MCI80571.1"/>
    </source>
</evidence>
<evidence type="ECO:0000313" key="2">
    <source>
        <dbReference type="Proteomes" id="UP000265520"/>
    </source>
</evidence>
<dbReference type="AlphaFoldDB" id="A0A392V0G4"/>
<comment type="caution">
    <text evidence="1">The sequence shown here is derived from an EMBL/GenBank/DDBJ whole genome shotgun (WGS) entry which is preliminary data.</text>
</comment>
<proteinExistence type="predicted"/>
<name>A0A392V0G4_9FABA</name>
<sequence>DWLQEVERIFRAMASNDAQRAMLAAHMLRGRQTAGGATCDRECKLQAS</sequence>
<dbReference type="EMBL" id="LXQA010998823">
    <property type="protein sequence ID" value="MCI80571.1"/>
    <property type="molecule type" value="Genomic_DNA"/>
</dbReference>
<feature type="non-terminal residue" evidence="1">
    <location>
        <position position="1"/>
    </location>
</feature>
<organism evidence="1 2">
    <name type="scientific">Trifolium medium</name>
    <dbReference type="NCBI Taxonomy" id="97028"/>
    <lineage>
        <taxon>Eukaryota</taxon>
        <taxon>Viridiplantae</taxon>
        <taxon>Streptophyta</taxon>
        <taxon>Embryophyta</taxon>
        <taxon>Tracheophyta</taxon>
        <taxon>Spermatophyta</taxon>
        <taxon>Magnoliopsida</taxon>
        <taxon>eudicotyledons</taxon>
        <taxon>Gunneridae</taxon>
        <taxon>Pentapetalae</taxon>
        <taxon>rosids</taxon>
        <taxon>fabids</taxon>
        <taxon>Fabales</taxon>
        <taxon>Fabaceae</taxon>
        <taxon>Papilionoideae</taxon>
        <taxon>50 kb inversion clade</taxon>
        <taxon>NPAAA clade</taxon>
        <taxon>Hologalegina</taxon>
        <taxon>IRL clade</taxon>
        <taxon>Trifolieae</taxon>
        <taxon>Trifolium</taxon>
    </lineage>
</organism>
<accession>A0A392V0G4</accession>
<keyword evidence="2" id="KW-1185">Reference proteome</keyword>